<evidence type="ECO:0000256" key="1">
    <source>
        <dbReference type="SAM" id="MobiDB-lite"/>
    </source>
</evidence>
<dbReference type="EMBL" id="QLMJ01000010">
    <property type="protein sequence ID" value="RAK35481.1"/>
    <property type="molecule type" value="Genomic_DNA"/>
</dbReference>
<keyword evidence="2" id="KW-1133">Transmembrane helix</keyword>
<feature type="transmembrane region" description="Helical" evidence="2">
    <location>
        <begin position="125"/>
        <end position="146"/>
    </location>
</feature>
<keyword evidence="4" id="KW-1185">Reference proteome</keyword>
<sequence length="236" mass="25308">MERMSSDSESVIEFGAPEAAEKPRRFTYLRDLGSDRRVPALVAGIGGVAAFASLISEWQVTTMDNIAFVDGEPVQSEMFPANLIDLGGAGAAYLGGLFLLVTAVVLTLFGPVAGRRYTRLAGLSLGGMQIALLLAVIQMLGSQSLLVSRFLSVQINDDPPVVEYGRGIWCALAGVAAALVALWISDRAPEPDDNERRVITRTDDEEPLPDAPLELSITPSAPFAQFPGDRDQPHRL</sequence>
<comment type="caution">
    <text evidence="3">The sequence shown here is derived from an EMBL/GenBank/DDBJ whole genome shotgun (WGS) entry which is preliminary data.</text>
</comment>
<dbReference type="AlphaFoldDB" id="A0A327ZH91"/>
<feature type="region of interest" description="Disordered" evidence="1">
    <location>
        <begin position="190"/>
        <end position="236"/>
    </location>
</feature>
<evidence type="ECO:0000313" key="3">
    <source>
        <dbReference type="EMBL" id="RAK35481.1"/>
    </source>
</evidence>
<keyword evidence="2" id="KW-0812">Transmembrane</keyword>
<gene>
    <name evidence="3" type="ORF">B0I29_110237</name>
</gene>
<feature type="transmembrane region" description="Helical" evidence="2">
    <location>
        <begin position="166"/>
        <end position="184"/>
    </location>
</feature>
<keyword evidence="2" id="KW-0472">Membrane</keyword>
<feature type="transmembrane region" description="Helical" evidence="2">
    <location>
        <begin position="91"/>
        <end position="113"/>
    </location>
</feature>
<proteinExistence type="predicted"/>
<reference evidence="3 4" key="1">
    <citation type="submission" date="2018-06" db="EMBL/GenBank/DDBJ databases">
        <title>Genomic Encyclopedia of Type Strains, Phase III (KMG-III): the genomes of soil and plant-associated and newly described type strains.</title>
        <authorList>
            <person name="Whitman W."/>
        </authorList>
    </citation>
    <scope>NUCLEOTIDE SEQUENCE [LARGE SCALE GENOMIC DNA]</scope>
    <source>
        <strain evidence="3 4">CGMCC 4.7090</strain>
    </source>
</reference>
<organism evidence="3 4">
    <name type="scientific">Actinoplanes lutulentus</name>
    <dbReference type="NCBI Taxonomy" id="1287878"/>
    <lineage>
        <taxon>Bacteria</taxon>
        <taxon>Bacillati</taxon>
        <taxon>Actinomycetota</taxon>
        <taxon>Actinomycetes</taxon>
        <taxon>Micromonosporales</taxon>
        <taxon>Micromonosporaceae</taxon>
        <taxon>Actinoplanes</taxon>
    </lineage>
</organism>
<evidence type="ECO:0000313" key="4">
    <source>
        <dbReference type="Proteomes" id="UP000249341"/>
    </source>
</evidence>
<evidence type="ECO:0000256" key="2">
    <source>
        <dbReference type="SAM" id="Phobius"/>
    </source>
</evidence>
<name>A0A327ZH91_9ACTN</name>
<feature type="transmembrane region" description="Helical" evidence="2">
    <location>
        <begin position="38"/>
        <end position="55"/>
    </location>
</feature>
<protein>
    <submittedName>
        <fullName evidence="3">Uncharacterized protein</fullName>
    </submittedName>
</protein>
<accession>A0A327ZH91</accession>
<dbReference type="Proteomes" id="UP000249341">
    <property type="component" value="Unassembled WGS sequence"/>
</dbReference>
<feature type="compositionally biased region" description="Basic and acidic residues" evidence="1">
    <location>
        <begin position="190"/>
        <end position="202"/>
    </location>
</feature>